<keyword evidence="1" id="KW-0677">Repeat</keyword>
<name>A0A2T2N264_CORCC</name>
<dbReference type="SUPFAM" id="SSF48403">
    <property type="entry name" value="Ankyrin repeat"/>
    <property type="match status" value="1"/>
</dbReference>
<reference evidence="5 6" key="1">
    <citation type="journal article" date="2018" name="Front. Microbiol.">
        <title>Genome-Wide Analysis of Corynespora cassiicola Leaf Fall Disease Putative Effectors.</title>
        <authorList>
            <person name="Lopez D."/>
            <person name="Ribeiro S."/>
            <person name="Label P."/>
            <person name="Fumanal B."/>
            <person name="Venisse J.S."/>
            <person name="Kohler A."/>
            <person name="de Oliveira R.R."/>
            <person name="Labutti K."/>
            <person name="Lipzen A."/>
            <person name="Lail K."/>
            <person name="Bauer D."/>
            <person name="Ohm R.A."/>
            <person name="Barry K.W."/>
            <person name="Spatafora J."/>
            <person name="Grigoriev I.V."/>
            <person name="Martin F.M."/>
            <person name="Pujade-Renaud V."/>
        </authorList>
    </citation>
    <scope>NUCLEOTIDE SEQUENCE [LARGE SCALE GENOMIC DNA]</scope>
    <source>
        <strain evidence="5 6">Philippines</strain>
    </source>
</reference>
<keyword evidence="6" id="KW-1185">Reference proteome</keyword>
<dbReference type="Pfam" id="PF12796">
    <property type="entry name" value="Ank_2"/>
    <property type="match status" value="1"/>
</dbReference>
<accession>A0A2T2N264</accession>
<dbReference type="SMART" id="SM00248">
    <property type="entry name" value="ANK"/>
    <property type="match status" value="3"/>
</dbReference>
<feature type="compositionally biased region" description="Low complexity" evidence="4">
    <location>
        <begin position="135"/>
        <end position="149"/>
    </location>
</feature>
<evidence type="ECO:0000313" key="6">
    <source>
        <dbReference type="Proteomes" id="UP000240883"/>
    </source>
</evidence>
<dbReference type="Gene3D" id="1.25.40.20">
    <property type="entry name" value="Ankyrin repeat-containing domain"/>
    <property type="match status" value="1"/>
</dbReference>
<organism evidence="5 6">
    <name type="scientific">Corynespora cassiicola Philippines</name>
    <dbReference type="NCBI Taxonomy" id="1448308"/>
    <lineage>
        <taxon>Eukaryota</taxon>
        <taxon>Fungi</taxon>
        <taxon>Dikarya</taxon>
        <taxon>Ascomycota</taxon>
        <taxon>Pezizomycotina</taxon>
        <taxon>Dothideomycetes</taxon>
        <taxon>Pleosporomycetidae</taxon>
        <taxon>Pleosporales</taxon>
        <taxon>Corynesporascaceae</taxon>
        <taxon>Corynespora</taxon>
    </lineage>
</organism>
<dbReference type="STRING" id="1448308.A0A2T2N264"/>
<dbReference type="AlphaFoldDB" id="A0A2T2N264"/>
<evidence type="ECO:0000256" key="3">
    <source>
        <dbReference type="PROSITE-ProRule" id="PRU00023"/>
    </source>
</evidence>
<gene>
    <name evidence="5" type="ORF">BS50DRAFT_229387</name>
</gene>
<dbReference type="PROSITE" id="PS50088">
    <property type="entry name" value="ANK_REPEAT"/>
    <property type="match status" value="2"/>
</dbReference>
<dbReference type="InterPro" id="IPR002110">
    <property type="entry name" value="Ankyrin_rpt"/>
</dbReference>
<dbReference type="InterPro" id="IPR036770">
    <property type="entry name" value="Ankyrin_rpt-contain_sf"/>
</dbReference>
<evidence type="ECO:0000256" key="1">
    <source>
        <dbReference type="ARBA" id="ARBA00022737"/>
    </source>
</evidence>
<dbReference type="PANTHER" id="PTHR24173:SF74">
    <property type="entry name" value="ANKYRIN REPEAT DOMAIN-CONTAINING PROTEIN 16"/>
    <property type="match status" value="1"/>
</dbReference>
<feature type="region of interest" description="Disordered" evidence="4">
    <location>
        <begin position="82"/>
        <end position="191"/>
    </location>
</feature>
<dbReference type="Proteomes" id="UP000240883">
    <property type="component" value="Unassembled WGS sequence"/>
</dbReference>
<sequence length="287" mass="30319">MTPYEDTNLSQYMASDEYSNGQFDHVLDEFFLANCSDVDALMSRGMDKTEGYTEAPPNGSNASDWYTATMMGADDAYSSSLQAGSHLSIPTPSSGSTGGQRGTTSRWPPRSSAGLGHEVAGLGPPHTPPRSNGGSPSLTAAPSPASTMSWRRLDASRSRTASSSGSGSGSGSGTSDEADAKPDKTTPSSPLLHVATRSRNCAVMHVLLQRGAATIDERDVEGRTALHVAAGLGDKALVTLLVNEGADARLLDSRGRLALYYAVEKGHYDVVEMLLDRADEEEEEEEE</sequence>
<evidence type="ECO:0000256" key="2">
    <source>
        <dbReference type="ARBA" id="ARBA00023043"/>
    </source>
</evidence>
<feature type="repeat" description="ANK" evidence="3">
    <location>
        <begin position="221"/>
        <end position="253"/>
    </location>
</feature>
<protein>
    <submittedName>
        <fullName evidence="5">Uncharacterized protein</fullName>
    </submittedName>
</protein>
<evidence type="ECO:0000313" key="5">
    <source>
        <dbReference type="EMBL" id="PSN59522.1"/>
    </source>
</evidence>
<dbReference type="PROSITE" id="PS50297">
    <property type="entry name" value="ANK_REP_REGION"/>
    <property type="match status" value="2"/>
</dbReference>
<keyword evidence="2 3" id="KW-0040">ANK repeat</keyword>
<proteinExistence type="predicted"/>
<dbReference type="OrthoDB" id="3945980at2759"/>
<feature type="repeat" description="ANK" evidence="3">
    <location>
        <begin position="254"/>
        <end position="286"/>
    </location>
</feature>
<dbReference type="PANTHER" id="PTHR24173">
    <property type="entry name" value="ANKYRIN REPEAT CONTAINING"/>
    <property type="match status" value="1"/>
</dbReference>
<evidence type="ECO:0000256" key="4">
    <source>
        <dbReference type="SAM" id="MobiDB-lite"/>
    </source>
</evidence>
<dbReference type="EMBL" id="KZ678155">
    <property type="protein sequence ID" value="PSN59522.1"/>
    <property type="molecule type" value="Genomic_DNA"/>
</dbReference>